<dbReference type="EMBL" id="LYDR01000071">
    <property type="protein sequence ID" value="ODA32075.1"/>
    <property type="molecule type" value="Genomic_DNA"/>
</dbReference>
<evidence type="ECO:0000313" key="2">
    <source>
        <dbReference type="EMBL" id="ODA32075.1"/>
    </source>
</evidence>
<feature type="transmembrane region" description="Helical" evidence="1">
    <location>
        <begin position="115"/>
        <end position="137"/>
    </location>
</feature>
<evidence type="ECO:0000313" key="3">
    <source>
        <dbReference type="Proteomes" id="UP000094828"/>
    </source>
</evidence>
<keyword evidence="1" id="KW-1133">Transmembrane helix</keyword>
<dbReference type="RefSeq" id="WP_068847608.1">
    <property type="nucleotide sequence ID" value="NZ_LYDR01000071.1"/>
</dbReference>
<dbReference type="OrthoDB" id="9833365at2"/>
<organism evidence="2 3">
    <name type="scientific">Planctopirus hydrillae</name>
    <dbReference type="NCBI Taxonomy" id="1841610"/>
    <lineage>
        <taxon>Bacteria</taxon>
        <taxon>Pseudomonadati</taxon>
        <taxon>Planctomycetota</taxon>
        <taxon>Planctomycetia</taxon>
        <taxon>Planctomycetales</taxon>
        <taxon>Planctomycetaceae</taxon>
        <taxon>Planctopirus</taxon>
    </lineage>
</organism>
<keyword evidence="3" id="KW-1185">Reference proteome</keyword>
<name>A0A1C3EFQ5_9PLAN</name>
<dbReference type="Proteomes" id="UP000094828">
    <property type="component" value="Unassembled WGS sequence"/>
</dbReference>
<evidence type="ECO:0000256" key="1">
    <source>
        <dbReference type="SAM" id="Phobius"/>
    </source>
</evidence>
<proteinExistence type="predicted"/>
<dbReference type="AlphaFoldDB" id="A0A1C3EFQ5"/>
<keyword evidence="1" id="KW-0812">Transmembrane</keyword>
<comment type="caution">
    <text evidence="2">The sequence shown here is derived from an EMBL/GenBank/DDBJ whole genome shotgun (WGS) entry which is preliminary data.</text>
</comment>
<dbReference type="STRING" id="1841610.A6X21_21400"/>
<keyword evidence="1" id="KW-0472">Membrane</keyword>
<protein>
    <submittedName>
        <fullName evidence="2">Uncharacterized protein</fullName>
    </submittedName>
</protein>
<accession>A0A1C3EFQ5</accession>
<gene>
    <name evidence="2" type="ORF">A6X21_21400</name>
</gene>
<reference evidence="2 3" key="1">
    <citation type="submission" date="2016-05" db="EMBL/GenBank/DDBJ databases">
        <title>Genomic and physiological characterization of Planctopirus sp. isolated from fresh water lake.</title>
        <authorList>
            <person name="Subhash Y."/>
            <person name="Ramana C."/>
        </authorList>
    </citation>
    <scope>NUCLEOTIDE SEQUENCE [LARGE SCALE GENOMIC DNA]</scope>
    <source>
        <strain evidence="2 3">JC280</strain>
    </source>
</reference>
<sequence length="142" mass="16693">MISTEFGESGSRFWCQIVIDEIRGQMTCHECCYLKTYLRWKRQPKYCLPVQDIRGTYWDAGYWGQTWHKEPFLVIVTQQGRIHMPARARGFSELNNYLQQLPVSESALRWYEHPFAQTILLLLLIFPLGLIIAILIASRLGR</sequence>